<keyword evidence="4 10" id="KW-0548">Nucleotidyltransferase</keyword>
<dbReference type="Pfam" id="PF04561">
    <property type="entry name" value="RNA_pol_Rpb2_2"/>
    <property type="match status" value="1"/>
</dbReference>
<dbReference type="Proteomes" id="UP000510821">
    <property type="component" value="Chromosome"/>
</dbReference>
<dbReference type="InterPro" id="IPR007644">
    <property type="entry name" value="RNA_pol_bsu_protrusion"/>
</dbReference>
<comment type="similarity">
    <text evidence="6">Belongs to the RNA polymerase beta chain family.</text>
</comment>
<dbReference type="EC" id="2.7.7.6" evidence="1"/>
<evidence type="ECO:0000259" key="8">
    <source>
        <dbReference type="Pfam" id="PF04563"/>
    </source>
</evidence>
<evidence type="ECO:0000256" key="1">
    <source>
        <dbReference type="ARBA" id="ARBA00012418"/>
    </source>
</evidence>
<dbReference type="GO" id="GO:0003899">
    <property type="term" value="F:DNA-directed RNA polymerase activity"/>
    <property type="evidence" value="ECO:0007669"/>
    <property type="project" value="UniProtKB-EC"/>
</dbReference>
<evidence type="ECO:0000259" key="9">
    <source>
        <dbReference type="Pfam" id="PF04565"/>
    </source>
</evidence>
<evidence type="ECO:0000313" key="10">
    <source>
        <dbReference type="EMBL" id="QLJ52988.1"/>
    </source>
</evidence>
<proteinExistence type="inferred from homology"/>
<gene>
    <name evidence="10" type="ORF">Sv326_0813</name>
</gene>
<keyword evidence="5" id="KW-0804">Transcription</keyword>
<name>A0A7D5XLV4_FERL1</name>
<dbReference type="GO" id="GO:0000428">
    <property type="term" value="C:DNA-directed RNA polymerase complex"/>
    <property type="evidence" value="ECO:0007669"/>
    <property type="project" value="UniProtKB-KW"/>
</dbReference>
<dbReference type="Pfam" id="PF04563">
    <property type="entry name" value="RNA_pol_Rpb2_1"/>
    <property type="match status" value="1"/>
</dbReference>
<sequence length="487" mass="54941">MKWDLVDEYFRDNKLVLQHLDSYNKFVESGIQNIINSIGAIEPNVENYKLKFGAVRLDKPAIVEADGSRRQILPAEARLRNLTYAAPVFLEFIQIIGGVERRYPQEVFIGELPVMLKSKLCHLDNMTDDELIEAGEDPNDPGGYFVINGSERVLVSIEDLAPNRIMVSKEKDGALVTSKVFSTRFGFRARCVVERTTNGELRVVFPAAPKDLNLITVLRALGLHPNQTILNSFASELEVQNDLLLNMEIDQTTNTQNALEAIGKKAAVGQAKVYQLKRAEILLDNYLLPHIGVDPNLRLAKAYYLCKMTEKAIDVAYDKTVSDDKDHYANKRIKLAGNLMEELFRYAFQFLIKDIAYQVERASARGRKLVIQTLVRPDALTERIRYSMATGNWIAGQTGVSQLLDRTNYLSTVSHLRRIISPLSRRHPHFKARDLHGTHWGKLCPNESPEGPSCALVKNMALLCDISTGDNEGNMENILKKMNVKIE</sequence>
<dbReference type="InterPro" id="IPR015712">
    <property type="entry name" value="DNA-dir_RNA_pol_su2"/>
</dbReference>
<evidence type="ECO:0000256" key="6">
    <source>
        <dbReference type="RuleBase" id="RU000434"/>
    </source>
</evidence>
<dbReference type="KEGG" id="flt:Sv326_0813"/>
<accession>A0A7D5XLV4</accession>
<dbReference type="PANTHER" id="PTHR20856">
    <property type="entry name" value="DNA-DIRECTED RNA POLYMERASE I SUBUNIT 2"/>
    <property type="match status" value="1"/>
</dbReference>
<evidence type="ECO:0000256" key="5">
    <source>
        <dbReference type="ARBA" id="ARBA00023163"/>
    </source>
</evidence>
<dbReference type="InterPro" id="IPR007645">
    <property type="entry name" value="RNA_pol_Rpb2_3"/>
</dbReference>
<keyword evidence="2 10" id="KW-0240">DNA-directed RNA polymerase</keyword>
<dbReference type="GO" id="GO:0003677">
    <property type="term" value="F:DNA binding"/>
    <property type="evidence" value="ECO:0007669"/>
    <property type="project" value="InterPro"/>
</dbReference>
<keyword evidence="3 10" id="KW-0808">Transferase</keyword>
<dbReference type="InterPro" id="IPR007642">
    <property type="entry name" value="RNA_pol_Rpb2_2"/>
</dbReference>
<evidence type="ECO:0000256" key="2">
    <source>
        <dbReference type="ARBA" id="ARBA00022478"/>
    </source>
</evidence>
<reference evidence="11" key="1">
    <citation type="submission" date="2020-07" db="EMBL/GenBank/DDBJ databases">
        <title>Metabolic diversity and evolutionary history of the archaeal phylum ###Micrarchaeota### uncovered from a freshwater lake metagenome.</title>
        <authorList>
            <person name="Kadnikov V.V."/>
            <person name="Savvichev A.S."/>
            <person name="Mardanov A.V."/>
            <person name="Beletsky A.V."/>
            <person name="Chupakov A.V."/>
            <person name="Kokryatskaya N.M."/>
            <person name="Pimenov N.V."/>
            <person name="Ravin N.V."/>
        </authorList>
    </citation>
    <scope>NUCLEOTIDE SEQUENCE [LARGE SCALE GENOMIC DNA]</scope>
</reference>
<organism evidence="10 11">
    <name type="scientific">Fermentimicrarchaeum limneticum</name>
    <dbReference type="NCBI Taxonomy" id="2795018"/>
    <lineage>
        <taxon>Archaea</taxon>
        <taxon>Candidatus Micrarchaeota</taxon>
        <taxon>Candidatus Fermentimicrarchaeales</taxon>
        <taxon>Candidatus Fermentimicrarchaeaceae</taxon>
        <taxon>Candidatus Fermentimicrarchaeum</taxon>
    </lineage>
</organism>
<evidence type="ECO:0000256" key="4">
    <source>
        <dbReference type="ARBA" id="ARBA00022695"/>
    </source>
</evidence>
<dbReference type="AlphaFoldDB" id="A0A7D5XLV4"/>
<feature type="domain" description="RNA polymerase Rpb2" evidence="7">
    <location>
        <begin position="162"/>
        <end position="334"/>
    </location>
</feature>
<dbReference type="Gene3D" id="3.90.1100.10">
    <property type="match status" value="2"/>
</dbReference>
<dbReference type="GO" id="GO:0032549">
    <property type="term" value="F:ribonucleoside binding"/>
    <property type="evidence" value="ECO:0007669"/>
    <property type="project" value="InterPro"/>
</dbReference>
<dbReference type="EMBL" id="CP058998">
    <property type="protein sequence ID" value="QLJ52988.1"/>
    <property type="molecule type" value="Genomic_DNA"/>
</dbReference>
<dbReference type="GO" id="GO:0006351">
    <property type="term" value="P:DNA-templated transcription"/>
    <property type="evidence" value="ECO:0007669"/>
    <property type="project" value="InterPro"/>
</dbReference>
<feature type="domain" description="RNA polymerase Rpb2" evidence="9">
    <location>
        <begin position="402"/>
        <end position="466"/>
    </location>
</feature>
<dbReference type="SUPFAM" id="SSF64484">
    <property type="entry name" value="beta and beta-prime subunits of DNA dependent RNA-polymerase"/>
    <property type="match status" value="1"/>
</dbReference>
<evidence type="ECO:0000256" key="3">
    <source>
        <dbReference type="ARBA" id="ARBA00022679"/>
    </source>
</evidence>
<feature type="domain" description="RNA polymerase beta subunit protrusion" evidence="8">
    <location>
        <begin position="15"/>
        <end position="381"/>
    </location>
</feature>
<evidence type="ECO:0000259" key="7">
    <source>
        <dbReference type="Pfam" id="PF04561"/>
    </source>
</evidence>
<evidence type="ECO:0000313" key="11">
    <source>
        <dbReference type="Proteomes" id="UP000510821"/>
    </source>
</evidence>
<dbReference type="NCBIfam" id="NF007175">
    <property type="entry name" value="PRK09606.1"/>
    <property type="match status" value="1"/>
</dbReference>
<dbReference type="Pfam" id="PF04565">
    <property type="entry name" value="RNA_pol_Rpb2_3"/>
    <property type="match status" value="1"/>
</dbReference>
<protein>
    <recommendedName>
        <fullName evidence="1">DNA-directed RNA polymerase</fullName>
        <ecNumber evidence="1">2.7.7.6</ecNumber>
    </recommendedName>
</protein>